<sequence>MHIHTCPSFPSVFFTLTHRPAYYFCTARFALLVGHKQHFVVMNLYCKMTITLNLNAFLLKMKILNLSELRIAENILRSHLPKCSKVYGFLYGLNRNKPSSPEVVVDSWPDFKVIICRPDTKNKHMTDYIRKVSFYSMDDEILKIMVTEQKAIDWSTYFLLSGLDKRHESLIKEVSASRGANMKHYMVAHLMTLPDPGLLPQLSSDIESKVSSLNESHVDLVNQNWKYGGGSLGYRYLKHLINHYPSGCITDKHGQPVCWVLLYDYHALGMLYTLPEYRGQGLAKALVNCMSRRLYAQGYPVYCYIAEGNTASHSLFTSLGFTEDPQYRAALYQINSELAGQCEYLV</sequence>
<reference evidence="1" key="1">
    <citation type="submission" date="2021-05" db="EMBL/GenBank/DDBJ databases">
        <authorList>
            <person name="Pan Q."/>
            <person name="Jouanno E."/>
            <person name="Zahm M."/>
            <person name="Klopp C."/>
            <person name="Cabau C."/>
            <person name="Louis A."/>
            <person name="Berthelot C."/>
            <person name="Parey E."/>
            <person name="Roest Crollius H."/>
            <person name="Montfort J."/>
            <person name="Robinson-Rechavi M."/>
            <person name="Bouchez O."/>
            <person name="Lampietro C."/>
            <person name="Lopez Roques C."/>
            <person name="Donnadieu C."/>
            <person name="Postlethwait J."/>
            <person name="Bobe J."/>
            <person name="Dillon D."/>
            <person name="Chandos A."/>
            <person name="von Hippel F."/>
            <person name="Guiguen Y."/>
        </authorList>
    </citation>
    <scope>NUCLEOTIDE SEQUENCE</scope>
    <source>
        <strain evidence="1">YG-Jan2019</strain>
    </source>
</reference>
<comment type="caution">
    <text evidence="1">The sequence shown here is derived from an EMBL/GenBank/DDBJ whole genome shotgun (WGS) entry which is preliminary data.</text>
</comment>
<keyword evidence="2" id="KW-1185">Reference proteome</keyword>
<gene>
    <name evidence="1" type="ORF">DPEC_G00030710</name>
</gene>
<accession>A0ACC2HC00</accession>
<proteinExistence type="predicted"/>
<evidence type="ECO:0000313" key="2">
    <source>
        <dbReference type="Proteomes" id="UP001157502"/>
    </source>
</evidence>
<evidence type="ECO:0000313" key="1">
    <source>
        <dbReference type="EMBL" id="KAJ8013528.1"/>
    </source>
</evidence>
<dbReference type="Proteomes" id="UP001157502">
    <property type="component" value="Chromosome 3"/>
</dbReference>
<dbReference type="EMBL" id="CM055730">
    <property type="protein sequence ID" value="KAJ8013528.1"/>
    <property type="molecule type" value="Genomic_DNA"/>
</dbReference>
<organism evidence="1 2">
    <name type="scientific">Dallia pectoralis</name>
    <name type="common">Alaska blackfish</name>
    <dbReference type="NCBI Taxonomy" id="75939"/>
    <lineage>
        <taxon>Eukaryota</taxon>
        <taxon>Metazoa</taxon>
        <taxon>Chordata</taxon>
        <taxon>Craniata</taxon>
        <taxon>Vertebrata</taxon>
        <taxon>Euteleostomi</taxon>
        <taxon>Actinopterygii</taxon>
        <taxon>Neopterygii</taxon>
        <taxon>Teleostei</taxon>
        <taxon>Protacanthopterygii</taxon>
        <taxon>Esociformes</taxon>
        <taxon>Umbridae</taxon>
        <taxon>Dallia</taxon>
    </lineage>
</organism>
<name>A0ACC2HC00_DALPE</name>
<protein>
    <submittedName>
        <fullName evidence="1">Uncharacterized protein</fullName>
    </submittedName>
</protein>